<dbReference type="EMBL" id="BPLR01005141">
    <property type="protein sequence ID" value="GIY00055.1"/>
    <property type="molecule type" value="Genomic_DNA"/>
</dbReference>
<evidence type="ECO:0000313" key="2">
    <source>
        <dbReference type="EMBL" id="GIY00055.1"/>
    </source>
</evidence>
<dbReference type="AlphaFoldDB" id="A0AAV4PTL1"/>
<reference evidence="2 3" key="1">
    <citation type="submission" date="2021-06" db="EMBL/GenBank/DDBJ databases">
        <title>Caerostris extrusa draft genome.</title>
        <authorList>
            <person name="Kono N."/>
            <person name="Arakawa K."/>
        </authorList>
    </citation>
    <scope>NUCLEOTIDE SEQUENCE [LARGE SCALE GENOMIC DNA]</scope>
</reference>
<evidence type="ECO:0000256" key="1">
    <source>
        <dbReference type="SAM" id="Coils"/>
    </source>
</evidence>
<organism evidence="2 3">
    <name type="scientific">Caerostris extrusa</name>
    <name type="common">Bark spider</name>
    <name type="synonym">Caerostris bankana</name>
    <dbReference type="NCBI Taxonomy" id="172846"/>
    <lineage>
        <taxon>Eukaryota</taxon>
        <taxon>Metazoa</taxon>
        <taxon>Ecdysozoa</taxon>
        <taxon>Arthropoda</taxon>
        <taxon>Chelicerata</taxon>
        <taxon>Arachnida</taxon>
        <taxon>Araneae</taxon>
        <taxon>Araneomorphae</taxon>
        <taxon>Entelegynae</taxon>
        <taxon>Araneoidea</taxon>
        <taxon>Araneidae</taxon>
        <taxon>Caerostris</taxon>
    </lineage>
</organism>
<name>A0AAV4PTL1_CAEEX</name>
<sequence>MEELHQLKRLHARKEKQVNCLKSKLKNECSKLEKKKKESRRIKEAERFTGECFGGRWKRDFGSQQHKGRCAVAAGVGEQQPVAQVFSLQNVLNFFVKAVLQK</sequence>
<evidence type="ECO:0000313" key="3">
    <source>
        <dbReference type="Proteomes" id="UP001054945"/>
    </source>
</evidence>
<gene>
    <name evidence="2" type="ORF">CEXT_465701</name>
</gene>
<keyword evidence="3" id="KW-1185">Reference proteome</keyword>
<keyword evidence="1" id="KW-0175">Coiled coil</keyword>
<protein>
    <submittedName>
        <fullName evidence="2">Uncharacterized protein</fullName>
    </submittedName>
</protein>
<accession>A0AAV4PTL1</accession>
<feature type="coiled-coil region" evidence="1">
    <location>
        <begin position="4"/>
        <end position="42"/>
    </location>
</feature>
<proteinExistence type="predicted"/>
<comment type="caution">
    <text evidence="2">The sequence shown here is derived from an EMBL/GenBank/DDBJ whole genome shotgun (WGS) entry which is preliminary data.</text>
</comment>
<dbReference type="Proteomes" id="UP001054945">
    <property type="component" value="Unassembled WGS sequence"/>
</dbReference>